<dbReference type="EMBL" id="MU006716">
    <property type="protein sequence ID" value="KAF2627575.1"/>
    <property type="molecule type" value="Genomic_DNA"/>
</dbReference>
<accession>A0ACB6RZW3</accession>
<organism evidence="1 2">
    <name type="scientific">Macroventuria anomochaeta</name>
    <dbReference type="NCBI Taxonomy" id="301207"/>
    <lineage>
        <taxon>Eukaryota</taxon>
        <taxon>Fungi</taxon>
        <taxon>Dikarya</taxon>
        <taxon>Ascomycota</taxon>
        <taxon>Pezizomycotina</taxon>
        <taxon>Dothideomycetes</taxon>
        <taxon>Pleosporomycetidae</taxon>
        <taxon>Pleosporales</taxon>
        <taxon>Pleosporineae</taxon>
        <taxon>Didymellaceae</taxon>
        <taxon>Macroventuria</taxon>
    </lineage>
</organism>
<evidence type="ECO:0000313" key="2">
    <source>
        <dbReference type="Proteomes" id="UP000799754"/>
    </source>
</evidence>
<reference evidence="1" key="1">
    <citation type="journal article" date="2020" name="Stud. Mycol.">
        <title>101 Dothideomycetes genomes: a test case for predicting lifestyles and emergence of pathogens.</title>
        <authorList>
            <person name="Haridas S."/>
            <person name="Albert R."/>
            <person name="Binder M."/>
            <person name="Bloem J."/>
            <person name="Labutti K."/>
            <person name="Salamov A."/>
            <person name="Andreopoulos B."/>
            <person name="Baker S."/>
            <person name="Barry K."/>
            <person name="Bills G."/>
            <person name="Bluhm B."/>
            <person name="Cannon C."/>
            <person name="Castanera R."/>
            <person name="Culley D."/>
            <person name="Daum C."/>
            <person name="Ezra D."/>
            <person name="Gonzalez J."/>
            <person name="Henrissat B."/>
            <person name="Kuo A."/>
            <person name="Liang C."/>
            <person name="Lipzen A."/>
            <person name="Lutzoni F."/>
            <person name="Magnuson J."/>
            <person name="Mondo S."/>
            <person name="Nolan M."/>
            <person name="Ohm R."/>
            <person name="Pangilinan J."/>
            <person name="Park H.-J."/>
            <person name="Ramirez L."/>
            <person name="Alfaro M."/>
            <person name="Sun H."/>
            <person name="Tritt A."/>
            <person name="Yoshinaga Y."/>
            <person name="Zwiers L.-H."/>
            <person name="Turgeon B."/>
            <person name="Goodwin S."/>
            <person name="Spatafora J."/>
            <person name="Crous P."/>
            <person name="Grigoriev I."/>
        </authorList>
    </citation>
    <scope>NUCLEOTIDE SEQUENCE</scope>
    <source>
        <strain evidence="1">CBS 525.71</strain>
    </source>
</reference>
<comment type="caution">
    <text evidence="1">The sequence shown here is derived from an EMBL/GenBank/DDBJ whole genome shotgun (WGS) entry which is preliminary data.</text>
</comment>
<protein>
    <submittedName>
        <fullName evidence="1">Uncharacterized protein</fullName>
    </submittedName>
</protein>
<dbReference type="Proteomes" id="UP000799754">
    <property type="component" value="Unassembled WGS sequence"/>
</dbReference>
<sequence length="51" mass="5999">MSRDKLAVRAFGASIANRLRRGSLKCWSCCRSFRRCRQTTLQQYTPVYSRL</sequence>
<keyword evidence="2" id="KW-1185">Reference proteome</keyword>
<name>A0ACB6RZW3_9PLEO</name>
<proteinExistence type="predicted"/>
<evidence type="ECO:0000313" key="1">
    <source>
        <dbReference type="EMBL" id="KAF2627575.1"/>
    </source>
</evidence>
<gene>
    <name evidence="1" type="ORF">BU25DRAFT_410729</name>
</gene>